<protein>
    <submittedName>
        <fullName evidence="2">Uncharacterized protein</fullName>
    </submittedName>
</protein>
<evidence type="ECO:0000313" key="3">
    <source>
        <dbReference type="Proteomes" id="UP000030687"/>
    </source>
</evidence>
<proteinExistence type="predicted"/>
<dbReference type="InParanoid" id="V4UFS5"/>
<keyword evidence="3" id="KW-1185">Reference proteome</keyword>
<keyword evidence="1" id="KW-0472">Membrane</keyword>
<dbReference type="KEGG" id="cic:CICLE_v10010123mg"/>
<accession>V4UFS5</accession>
<sequence>MLFRKKKKSLNFATLVNFTALQAVSSHNSMKSTSVFLSFNLYHFAASFFFFFLVQLLQSVFGKSFLK</sequence>
<dbReference type="EMBL" id="KI535697">
    <property type="protein sequence ID" value="ESR64947.1"/>
    <property type="molecule type" value="Genomic_DNA"/>
</dbReference>
<dbReference type="Gramene" id="ESR64947">
    <property type="protein sequence ID" value="ESR64947"/>
    <property type="gene ID" value="CICLE_v10010123mg"/>
</dbReference>
<evidence type="ECO:0000313" key="2">
    <source>
        <dbReference type="EMBL" id="ESR64947.1"/>
    </source>
</evidence>
<organism evidence="2 3">
    <name type="scientific">Citrus clementina</name>
    <name type="common">Clementine</name>
    <name type="synonym">Citrus deliciosa x Citrus sinensis</name>
    <dbReference type="NCBI Taxonomy" id="85681"/>
    <lineage>
        <taxon>Eukaryota</taxon>
        <taxon>Viridiplantae</taxon>
        <taxon>Streptophyta</taxon>
        <taxon>Embryophyta</taxon>
        <taxon>Tracheophyta</taxon>
        <taxon>Spermatophyta</taxon>
        <taxon>Magnoliopsida</taxon>
        <taxon>eudicotyledons</taxon>
        <taxon>Gunneridae</taxon>
        <taxon>Pentapetalae</taxon>
        <taxon>rosids</taxon>
        <taxon>malvids</taxon>
        <taxon>Sapindales</taxon>
        <taxon>Rutaceae</taxon>
        <taxon>Aurantioideae</taxon>
        <taxon>Citrus</taxon>
    </lineage>
</organism>
<keyword evidence="1" id="KW-1133">Transmembrane helix</keyword>
<dbReference type="Proteomes" id="UP000030687">
    <property type="component" value="Unassembled WGS sequence"/>
</dbReference>
<dbReference type="AlphaFoldDB" id="V4UFS5"/>
<reference evidence="2 3" key="1">
    <citation type="submission" date="2013-10" db="EMBL/GenBank/DDBJ databases">
        <authorList>
            <consortium name="International Citrus Genome Consortium"/>
            <person name="Jenkins J."/>
            <person name="Schmutz J."/>
            <person name="Prochnik S."/>
            <person name="Rokhsar D."/>
            <person name="Gmitter F."/>
            <person name="Ollitrault P."/>
            <person name="Machado M."/>
            <person name="Talon M."/>
            <person name="Wincker P."/>
            <person name="Jaillon O."/>
            <person name="Morgante M."/>
        </authorList>
    </citation>
    <scope>NUCLEOTIDE SEQUENCE</scope>
    <source>
        <strain evidence="3">cv. Clemenules</strain>
    </source>
</reference>
<gene>
    <name evidence="2" type="ORF">CICLE_v10010123mg</name>
</gene>
<keyword evidence="1" id="KW-0812">Transmembrane</keyword>
<name>V4UFS5_CITCL</name>
<feature type="transmembrane region" description="Helical" evidence="1">
    <location>
        <begin position="41"/>
        <end position="61"/>
    </location>
</feature>
<evidence type="ECO:0000256" key="1">
    <source>
        <dbReference type="SAM" id="Phobius"/>
    </source>
</evidence>